<gene>
    <name evidence="1" type="ORF">U6N30_14515</name>
</gene>
<dbReference type="RefSeq" id="WP_324277826.1">
    <property type="nucleotide sequence ID" value="NZ_CP141261.1"/>
</dbReference>
<accession>A0ABZ1BAF3</accession>
<organism evidence="1 2">
    <name type="scientific">Blastococcus brunescens</name>
    <dbReference type="NCBI Taxonomy" id="1564165"/>
    <lineage>
        <taxon>Bacteria</taxon>
        <taxon>Bacillati</taxon>
        <taxon>Actinomycetota</taxon>
        <taxon>Actinomycetes</taxon>
        <taxon>Geodermatophilales</taxon>
        <taxon>Geodermatophilaceae</taxon>
        <taxon>Blastococcus</taxon>
    </lineage>
</organism>
<keyword evidence="2" id="KW-1185">Reference proteome</keyword>
<proteinExistence type="predicted"/>
<evidence type="ECO:0000313" key="2">
    <source>
        <dbReference type="Proteomes" id="UP001324287"/>
    </source>
</evidence>
<reference evidence="1 2" key="1">
    <citation type="submission" date="2023-12" db="EMBL/GenBank/DDBJ databases">
        <title>Blastococcus brunescens sp. nov., an actonobacterium isolated from sandstone collected in sahara desert.</title>
        <authorList>
            <person name="Gtari M."/>
            <person name="Ghodhbane F."/>
        </authorList>
    </citation>
    <scope>NUCLEOTIDE SEQUENCE [LARGE SCALE GENOMIC DNA]</scope>
    <source>
        <strain evidence="1 2">BMG 8361</strain>
    </source>
</reference>
<sequence>MDVRRAEDRARALLGNDAYQAAYCAGADEPHALAMELGAAPAGY</sequence>
<dbReference type="EMBL" id="CP141261">
    <property type="protein sequence ID" value="WRL66514.1"/>
    <property type="molecule type" value="Genomic_DNA"/>
</dbReference>
<dbReference type="Proteomes" id="UP001324287">
    <property type="component" value="Chromosome"/>
</dbReference>
<name>A0ABZ1BAF3_9ACTN</name>
<protein>
    <submittedName>
        <fullName evidence="1">Uncharacterized protein</fullName>
    </submittedName>
</protein>
<evidence type="ECO:0000313" key="1">
    <source>
        <dbReference type="EMBL" id="WRL66514.1"/>
    </source>
</evidence>